<organism evidence="2">
    <name type="scientific">Sesamum latifolium</name>
    <dbReference type="NCBI Taxonomy" id="2727402"/>
    <lineage>
        <taxon>Eukaryota</taxon>
        <taxon>Viridiplantae</taxon>
        <taxon>Streptophyta</taxon>
        <taxon>Embryophyta</taxon>
        <taxon>Tracheophyta</taxon>
        <taxon>Spermatophyta</taxon>
        <taxon>Magnoliopsida</taxon>
        <taxon>eudicotyledons</taxon>
        <taxon>Gunneridae</taxon>
        <taxon>Pentapetalae</taxon>
        <taxon>asterids</taxon>
        <taxon>lamiids</taxon>
        <taxon>Lamiales</taxon>
        <taxon>Pedaliaceae</taxon>
        <taxon>Sesamum</taxon>
    </lineage>
</organism>
<dbReference type="GO" id="GO:0006289">
    <property type="term" value="P:nucleotide-excision repair"/>
    <property type="evidence" value="ECO:0007669"/>
    <property type="project" value="TreeGrafter"/>
</dbReference>
<dbReference type="AlphaFoldDB" id="A0AAW2UFS6"/>
<dbReference type="SUPFAM" id="SSF52540">
    <property type="entry name" value="P-loop containing nucleoside triphosphate hydrolases"/>
    <property type="match status" value="1"/>
</dbReference>
<dbReference type="PANTHER" id="PTHR47957:SF3">
    <property type="entry name" value="ATP-DEPENDENT HELICASE HRQ1"/>
    <property type="match status" value="1"/>
</dbReference>
<sequence>MVKSFSLDDLLVSVKKADAQVAKKEVERERRRDSAASTSHSYEVPCHDTKTLLPEEMTEHLRSSIGSQGQVVHIEEIGARSAKYVEIPCQLSQNVSTYFFMRLTVKECQAESIQASLAGKNVIVATMTSSGKSLCYNIPVLEVLLHNPLACALYLFPTKALAQDQLRALSAITHGIDDSLNIGIYDGDTPQEDRLWLQDNARLVFYIIFVLDKMDSLRRHHFVFNIRQQCAVDNKSRHATCLNLAIPWAV</sequence>
<dbReference type="PANTHER" id="PTHR47957">
    <property type="entry name" value="ATP-DEPENDENT HELICASE HRQ1"/>
    <property type="match status" value="1"/>
</dbReference>
<dbReference type="EMBL" id="JACGWN010000012">
    <property type="protein sequence ID" value="KAL0415799.1"/>
    <property type="molecule type" value="Genomic_DNA"/>
</dbReference>
<dbReference type="GO" id="GO:0043138">
    <property type="term" value="F:3'-5' DNA helicase activity"/>
    <property type="evidence" value="ECO:0007669"/>
    <property type="project" value="TreeGrafter"/>
</dbReference>
<comment type="caution">
    <text evidence="2">The sequence shown here is derived from an EMBL/GenBank/DDBJ whole genome shotgun (WGS) entry which is preliminary data.</text>
</comment>
<evidence type="ECO:0000259" key="1">
    <source>
        <dbReference type="Pfam" id="PF00270"/>
    </source>
</evidence>
<dbReference type="GO" id="GO:0036297">
    <property type="term" value="P:interstrand cross-link repair"/>
    <property type="evidence" value="ECO:0007669"/>
    <property type="project" value="TreeGrafter"/>
</dbReference>
<dbReference type="GO" id="GO:0005524">
    <property type="term" value="F:ATP binding"/>
    <property type="evidence" value="ECO:0007669"/>
    <property type="project" value="InterPro"/>
</dbReference>
<accession>A0AAW2UFS6</accession>
<keyword evidence="2" id="KW-0547">Nucleotide-binding</keyword>
<reference evidence="2" key="1">
    <citation type="submission" date="2020-06" db="EMBL/GenBank/DDBJ databases">
        <authorList>
            <person name="Li T."/>
            <person name="Hu X."/>
            <person name="Zhang T."/>
            <person name="Song X."/>
            <person name="Zhang H."/>
            <person name="Dai N."/>
            <person name="Sheng W."/>
            <person name="Hou X."/>
            <person name="Wei L."/>
        </authorList>
    </citation>
    <scope>NUCLEOTIDE SEQUENCE</scope>
    <source>
        <strain evidence="2">KEN1</strain>
        <tissue evidence="2">Leaf</tissue>
    </source>
</reference>
<proteinExistence type="predicted"/>
<keyword evidence="2" id="KW-0067">ATP-binding</keyword>
<dbReference type="GO" id="GO:0003676">
    <property type="term" value="F:nucleic acid binding"/>
    <property type="evidence" value="ECO:0007669"/>
    <property type="project" value="InterPro"/>
</dbReference>
<protein>
    <submittedName>
        <fullName evidence="2">ATP-dependent helicase HRQ1</fullName>
    </submittedName>
</protein>
<dbReference type="Pfam" id="PF00270">
    <property type="entry name" value="DEAD"/>
    <property type="match status" value="1"/>
</dbReference>
<gene>
    <name evidence="2" type="ORF">Slati_3411800</name>
</gene>
<keyword evidence="2" id="KW-0347">Helicase</keyword>
<reference evidence="2" key="2">
    <citation type="journal article" date="2024" name="Plant">
        <title>Genomic evolution and insights into agronomic trait innovations of Sesamum species.</title>
        <authorList>
            <person name="Miao H."/>
            <person name="Wang L."/>
            <person name="Qu L."/>
            <person name="Liu H."/>
            <person name="Sun Y."/>
            <person name="Le M."/>
            <person name="Wang Q."/>
            <person name="Wei S."/>
            <person name="Zheng Y."/>
            <person name="Lin W."/>
            <person name="Duan Y."/>
            <person name="Cao H."/>
            <person name="Xiong S."/>
            <person name="Wang X."/>
            <person name="Wei L."/>
            <person name="Li C."/>
            <person name="Ma Q."/>
            <person name="Ju M."/>
            <person name="Zhao R."/>
            <person name="Li G."/>
            <person name="Mu C."/>
            <person name="Tian Q."/>
            <person name="Mei H."/>
            <person name="Zhang T."/>
            <person name="Gao T."/>
            <person name="Zhang H."/>
        </authorList>
    </citation>
    <scope>NUCLEOTIDE SEQUENCE</scope>
    <source>
        <strain evidence="2">KEN1</strain>
    </source>
</reference>
<feature type="domain" description="DEAD/DEAH-box helicase" evidence="1">
    <location>
        <begin position="107"/>
        <end position="206"/>
    </location>
</feature>
<dbReference type="Gene3D" id="3.40.50.300">
    <property type="entry name" value="P-loop containing nucleotide triphosphate hydrolases"/>
    <property type="match status" value="1"/>
</dbReference>
<name>A0AAW2UFS6_9LAMI</name>
<evidence type="ECO:0000313" key="2">
    <source>
        <dbReference type="EMBL" id="KAL0415799.1"/>
    </source>
</evidence>
<dbReference type="GO" id="GO:0005634">
    <property type="term" value="C:nucleus"/>
    <property type="evidence" value="ECO:0007669"/>
    <property type="project" value="TreeGrafter"/>
</dbReference>
<dbReference type="InterPro" id="IPR011545">
    <property type="entry name" value="DEAD/DEAH_box_helicase_dom"/>
</dbReference>
<keyword evidence="2" id="KW-0378">Hydrolase</keyword>
<dbReference type="InterPro" id="IPR027417">
    <property type="entry name" value="P-loop_NTPase"/>
</dbReference>